<dbReference type="EMBL" id="HBUE01117989">
    <property type="protein sequence ID" value="CAG6491119.1"/>
    <property type="molecule type" value="Transcribed_RNA"/>
</dbReference>
<organism evidence="2">
    <name type="scientific">Culex pipiens</name>
    <name type="common">House mosquito</name>
    <dbReference type="NCBI Taxonomy" id="7175"/>
    <lineage>
        <taxon>Eukaryota</taxon>
        <taxon>Metazoa</taxon>
        <taxon>Ecdysozoa</taxon>
        <taxon>Arthropoda</taxon>
        <taxon>Hexapoda</taxon>
        <taxon>Insecta</taxon>
        <taxon>Pterygota</taxon>
        <taxon>Neoptera</taxon>
        <taxon>Endopterygota</taxon>
        <taxon>Diptera</taxon>
        <taxon>Nematocera</taxon>
        <taxon>Culicoidea</taxon>
        <taxon>Culicidae</taxon>
        <taxon>Culicinae</taxon>
        <taxon>Culicini</taxon>
        <taxon>Culex</taxon>
        <taxon>Culex</taxon>
    </lineage>
</organism>
<dbReference type="AlphaFoldDB" id="A0A8D8CE90"/>
<proteinExistence type="predicted"/>
<accession>A0A8D8CE90</accession>
<reference evidence="2" key="1">
    <citation type="submission" date="2021-05" db="EMBL/GenBank/DDBJ databases">
        <authorList>
            <person name="Alioto T."/>
            <person name="Alioto T."/>
            <person name="Gomez Garrido J."/>
        </authorList>
    </citation>
    <scope>NUCLEOTIDE SEQUENCE</scope>
</reference>
<evidence type="ECO:0000313" key="2">
    <source>
        <dbReference type="EMBL" id="CAG6491119.1"/>
    </source>
</evidence>
<evidence type="ECO:0000256" key="1">
    <source>
        <dbReference type="SAM" id="MobiDB-lite"/>
    </source>
</evidence>
<feature type="region of interest" description="Disordered" evidence="1">
    <location>
        <begin position="1"/>
        <end position="53"/>
    </location>
</feature>
<protein>
    <submittedName>
        <fullName evidence="2">(northern house mosquito) hypothetical protein</fullName>
    </submittedName>
</protein>
<name>A0A8D8CE90_CULPI</name>
<sequence>MALEYEDLPQMQSLTPEPDSDTSSLKDDSDGGCDDDADLGIKPASPCKNDGKNETITTSDCGRISPARACSPLYSYNKYDLKVNEWPKISCLLLGANYIYVADQHVCCLCVRWSVKPDLGRD</sequence>